<evidence type="ECO:0000259" key="3">
    <source>
        <dbReference type="PROSITE" id="PS50157"/>
    </source>
</evidence>
<comment type="caution">
    <text evidence="4">The sequence shown here is derived from an EMBL/GenBank/DDBJ whole genome shotgun (WGS) entry which is preliminary data.</text>
</comment>
<dbReference type="InterPro" id="IPR013087">
    <property type="entry name" value="Znf_C2H2_type"/>
</dbReference>
<dbReference type="AlphaFoldDB" id="A0A8K1FM99"/>
<proteinExistence type="predicted"/>
<keyword evidence="1" id="KW-0863">Zinc-finger</keyword>
<evidence type="ECO:0000313" key="4">
    <source>
        <dbReference type="EMBL" id="TMW68011.1"/>
    </source>
</evidence>
<gene>
    <name evidence="4" type="ORF">Poli38472_007683</name>
</gene>
<organism evidence="4 5">
    <name type="scientific">Pythium oligandrum</name>
    <name type="common">Mycoparasitic fungus</name>
    <dbReference type="NCBI Taxonomy" id="41045"/>
    <lineage>
        <taxon>Eukaryota</taxon>
        <taxon>Sar</taxon>
        <taxon>Stramenopiles</taxon>
        <taxon>Oomycota</taxon>
        <taxon>Peronosporomycetes</taxon>
        <taxon>Pythiales</taxon>
        <taxon>Pythiaceae</taxon>
        <taxon>Pythium</taxon>
    </lineage>
</organism>
<reference evidence="4" key="1">
    <citation type="submission" date="2019-03" db="EMBL/GenBank/DDBJ databases">
        <title>Long read genome sequence of the mycoparasitic Pythium oligandrum ATCC 38472 isolated from sugarbeet rhizosphere.</title>
        <authorList>
            <person name="Gaulin E."/>
        </authorList>
    </citation>
    <scope>NUCLEOTIDE SEQUENCE</scope>
    <source>
        <strain evidence="4">ATCC 38472_TT</strain>
    </source>
</reference>
<sequence length="371" mass="41919">MVPPTPAAAAKRTPQKVVCCRVCEQEFPSKSLLRAHLAHSKHYDARAIPMNKLSCRFCNESFESKSLLGIHTTRIHDNLFQYPRQGNDATQHSKPKPRKSWPPANTMMSQKKEQAIAWSRRQKLAQFQADTSQEPVGLELCGPRHVILDMDNILYGMRFSHVYERVEDAQSGDELRMNIKELTKLLGGQEAQKTTFQAIYARTSPNIAAIFEQCGWQVTRPSNHARDTLLQWLVQDCIKPGSNTSEATTTIALVTGDSCAFGSPQSDFRLLLNHHLASGRIKVEVHTWLHALHESYLEILSRHPTRMTILPLEDRAATILYRYCPWGAQEKHLPVSPVGDEEGKPGELDWVLLATRLEELELCMSETSGTE</sequence>
<feature type="domain" description="C2H2-type" evidence="3">
    <location>
        <begin position="53"/>
        <end position="76"/>
    </location>
</feature>
<name>A0A8K1FM99_PYTOL</name>
<dbReference type="PROSITE" id="PS50157">
    <property type="entry name" value="ZINC_FINGER_C2H2_2"/>
    <property type="match status" value="1"/>
</dbReference>
<evidence type="ECO:0000256" key="1">
    <source>
        <dbReference type="PROSITE-ProRule" id="PRU00042"/>
    </source>
</evidence>
<dbReference type="PROSITE" id="PS00028">
    <property type="entry name" value="ZINC_FINGER_C2H2_1"/>
    <property type="match status" value="2"/>
</dbReference>
<dbReference type="OrthoDB" id="102768at2759"/>
<protein>
    <recommendedName>
        <fullName evidence="3">C2H2-type domain-containing protein</fullName>
    </recommendedName>
</protein>
<dbReference type="Gene3D" id="3.30.160.60">
    <property type="entry name" value="Classic Zinc Finger"/>
    <property type="match status" value="1"/>
</dbReference>
<dbReference type="EMBL" id="SPLM01000003">
    <property type="protein sequence ID" value="TMW68011.1"/>
    <property type="molecule type" value="Genomic_DNA"/>
</dbReference>
<accession>A0A8K1FM99</accession>
<keyword evidence="1" id="KW-0479">Metal-binding</keyword>
<feature type="region of interest" description="Disordered" evidence="2">
    <location>
        <begin position="83"/>
        <end position="107"/>
    </location>
</feature>
<dbReference type="GO" id="GO:0008270">
    <property type="term" value="F:zinc ion binding"/>
    <property type="evidence" value="ECO:0007669"/>
    <property type="project" value="UniProtKB-KW"/>
</dbReference>
<evidence type="ECO:0000313" key="5">
    <source>
        <dbReference type="Proteomes" id="UP000794436"/>
    </source>
</evidence>
<dbReference type="SMART" id="SM00355">
    <property type="entry name" value="ZnF_C2H2"/>
    <property type="match status" value="2"/>
</dbReference>
<keyword evidence="1" id="KW-0862">Zinc</keyword>
<dbReference type="Proteomes" id="UP000794436">
    <property type="component" value="Unassembled WGS sequence"/>
</dbReference>
<keyword evidence="5" id="KW-1185">Reference proteome</keyword>
<evidence type="ECO:0000256" key="2">
    <source>
        <dbReference type="SAM" id="MobiDB-lite"/>
    </source>
</evidence>